<dbReference type="PANTHER" id="PTHR40265">
    <property type="entry name" value="BLL2707 PROTEIN"/>
    <property type="match status" value="1"/>
</dbReference>
<keyword evidence="3" id="KW-1185">Reference proteome</keyword>
<reference evidence="2 3" key="1">
    <citation type="submission" date="2021-11" db="EMBL/GenBank/DDBJ databases">
        <authorList>
            <person name="Oh E.-T."/>
            <person name="Kim S.-B."/>
        </authorList>
    </citation>
    <scope>NUCLEOTIDE SEQUENCE [LARGE SCALE GENOMIC DNA]</scope>
    <source>
        <strain evidence="2 3">MMS20-SJTN17</strain>
    </source>
</reference>
<dbReference type="PANTHER" id="PTHR40265:SF1">
    <property type="entry name" value="GLYOXALASE-LIKE DOMAIN-CONTAINING PROTEIN"/>
    <property type="match status" value="1"/>
</dbReference>
<dbReference type="Gene3D" id="3.10.180.10">
    <property type="entry name" value="2,3-Dihydroxybiphenyl 1,2-Dioxygenase, domain 1"/>
    <property type="match status" value="2"/>
</dbReference>
<feature type="domain" description="Glyoxalase-like" evidence="1">
    <location>
        <begin position="5"/>
        <end position="180"/>
    </location>
</feature>
<name>A0ABS8KBX7_9BURK</name>
<dbReference type="RefSeq" id="WP_230561132.1">
    <property type="nucleotide sequence ID" value="NZ_JAJITC010000005.1"/>
</dbReference>
<accession>A0ABS8KBX7</accession>
<sequence>MSLLLDHIVIRVQDLEQSIAHFGSLGFTVQRGGTHADGATHNALIGFADGSYFELIAFLRDAPEHRWWDDGAHVGDGFVDFALLPESVAATIDGAGQRGLVYDGPIAGGRLRPDGERLEWQIGKPRSADLPFLCGDVTPRRLRVAEGAVRHHENGARGVANITLVVNDLDASVARYRALLGAIDVQRAPLPGYGVALAVLRLGPTGLTLLSPSRTPDDADGFASDLRRHLAARGEGVFAVALETHAGGTPRRFASELTHGATLELVAGS</sequence>
<dbReference type="InterPro" id="IPR025870">
    <property type="entry name" value="Glyoxalase-like_dom"/>
</dbReference>
<evidence type="ECO:0000313" key="3">
    <source>
        <dbReference type="Proteomes" id="UP001430614"/>
    </source>
</evidence>
<dbReference type="Proteomes" id="UP001430614">
    <property type="component" value="Unassembled WGS sequence"/>
</dbReference>
<dbReference type="EMBL" id="JAJITC010000005">
    <property type="protein sequence ID" value="MCC8402266.1"/>
    <property type="molecule type" value="Genomic_DNA"/>
</dbReference>
<dbReference type="Pfam" id="PF13468">
    <property type="entry name" value="Glyoxalase_3"/>
    <property type="match status" value="1"/>
</dbReference>
<evidence type="ECO:0000259" key="1">
    <source>
        <dbReference type="Pfam" id="PF13468"/>
    </source>
</evidence>
<evidence type="ECO:0000313" key="2">
    <source>
        <dbReference type="EMBL" id="MCC8402266.1"/>
    </source>
</evidence>
<organism evidence="2 3">
    <name type="scientific">Paraburkholderia translucens</name>
    <dbReference type="NCBI Taxonomy" id="2886945"/>
    <lineage>
        <taxon>Bacteria</taxon>
        <taxon>Pseudomonadati</taxon>
        <taxon>Pseudomonadota</taxon>
        <taxon>Betaproteobacteria</taxon>
        <taxon>Burkholderiales</taxon>
        <taxon>Burkholderiaceae</taxon>
        <taxon>Paraburkholderia</taxon>
    </lineage>
</organism>
<dbReference type="SUPFAM" id="SSF54593">
    <property type="entry name" value="Glyoxalase/Bleomycin resistance protein/Dihydroxybiphenyl dioxygenase"/>
    <property type="match status" value="2"/>
</dbReference>
<gene>
    <name evidence="2" type="ORF">LJ655_10240</name>
</gene>
<comment type="caution">
    <text evidence="2">The sequence shown here is derived from an EMBL/GenBank/DDBJ whole genome shotgun (WGS) entry which is preliminary data.</text>
</comment>
<dbReference type="InterPro" id="IPR029068">
    <property type="entry name" value="Glyas_Bleomycin-R_OHBP_Dase"/>
</dbReference>
<proteinExistence type="predicted"/>
<protein>
    <submittedName>
        <fullName evidence="2">VOC family protein</fullName>
    </submittedName>
</protein>